<evidence type="ECO:0000313" key="1">
    <source>
        <dbReference type="EMBL" id="MBB5890640.1"/>
    </source>
</evidence>
<protein>
    <submittedName>
        <fullName evidence="1">Tetratricopeptide (TPR) repeat protein</fullName>
    </submittedName>
</protein>
<dbReference type="SUPFAM" id="SSF48452">
    <property type="entry name" value="TPR-like"/>
    <property type="match status" value="1"/>
</dbReference>
<reference evidence="1 2" key="1">
    <citation type="submission" date="2020-08" db="EMBL/GenBank/DDBJ databases">
        <title>Sequencing the genomes of 1000 actinobacteria strains.</title>
        <authorList>
            <person name="Klenk H.-P."/>
        </authorList>
    </citation>
    <scope>NUCLEOTIDE SEQUENCE [LARGE SCALE GENOMIC DNA]</scope>
    <source>
        <strain evidence="1 2">DSM 43851</strain>
    </source>
</reference>
<organism evidence="1 2">
    <name type="scientific">Kutzneria kofuensis</name>
    <dbReference type="NCBI Taxonomy" id="103725"/>
    <lineage>
        <taxon>Bacteria</taxon>
        <taxon>Bacillati</taxon>
        <taxon>Actinomycetota</taxon>
        <taxon>Actinomycetes</taxon>
        <taxon>Pseudonocardiales</taxon>
        <taxon>Pseudonocardiaceae</taxon>
        <taxon>Kutzneria</taxon>
    </lineage>
</organism>
<accession>A0A7W9KDK3</accession>
<sequence length="369" mass="40300">MIRLVIMRASLLNIAVASESSLKVMLSRWENGHDQVTEPGYRRLFREIYGRTNEELGFPSEVLNEGAAELRDRLIVARSIDGETLDLFQQQVNMIRGSDKRFGAIAALDQLSSLIKHMEEVHAFSVNAKHRKRLAAILTDARTLAGWNALDRGSQLQAWKYHEDAKVSAGEAGAPHLLAHAAAQQAVILLDLGDATGAVELLEYARSVAENKVPAVLQSWLAAAHGEGLAAAGRRNEALRAFDQADEWLPADPVDPEMPFLLLNSGQLARWRGNGLTKLGEQEAIEQLEAAARELESPNGTAIREGSAIRGLNWLYVDLAFAYSAAGDREAAIAYAQRARRLASQIGSDRQRQRLESLILPGASGTTIA</sequence>
<proteinExistence type="predicted"/>
<comment type="caution">
    <text evidence="1">The sequence shown here is derived from an EMBL/GenBank/DDBJ whole genome shotgun (WGS) entry which is preliminary data.</text>
</comment>
<dbReference type="Gene3D" id="1.25.40.10">
    <property type="entry name" value="Tetratricopeptide repeat domain"/>
    <property type="match status" value="1"/>
</dbReference>
<dbReference type="InterPro" id="IPR011990">
    <property type="entry name" value="TPR-like_helical_dom_sf"/>
</dbReference>
<evidence type="ECO:0000313" key="2">
    <source>
        <dbReference type="Proteomes" id="UP000585638"/>
    </source>
</evidence>
<dbReference type="AlphaFoldDB" id="A0A7W9KDK3"/>
<name>A0A7W9KDK3_9PSEU</name>
<dbReference type="RefSeq" id="WP_312890009.1">
    <property type="nucleotide sequence ID" value="NZ_JACHIR010000001.1"/>
</dbReference>
<dbReference type="Proteomes" id="UP000585638">
    <property type="component" value="Unassembled WGS sequence"/>
</dbReference>
<keyword evidence="2" id="KW-1185">Reference proteome</keyword>
<dbReference type="EMBL" id="JACHIR010000001">
    <property type="protein sequence ID" value="MBB5890640.1"/>
    <property type="molecule type" value="Genomic_DNA"/>
</dbReference>
<gene>
    <name evidence="1" type="ORF">BJ998_001836</name>
</gene>